<reference evidence="1 2" key="1">
    <citation type="journal article" date="2016" name="Nat. Commun.">
        <title>Thousands of microbial genomes shed light on interconnected biogeochemical processes in an aquifer system.</title>
        <authorList>
            <person name="Anantharaman K."/>
            <person name="Brown C.T."/>
            <person name="Hug L.A."/>
            <person name="Sharon I."/>
            <person name="Castelle C.J."/>
            <person name="Probst A.J."/>
            <person name="Thomas B.C."/>
            <person name="Singh A."/>
            <person name="Wilkins M.J."/>
            <person name="Karaoz U."/>
            <person name="Brodie E.L."/>
            <person name="Williams K.H."/>
            <person name="Hubbard S.S."/>
            <person name="Banfield J.F."/>
        </authorList>
    </citation>
    <scope>NUCLEOTIDE SEQUENCE [LARGE SCALE GENOMIC DNA]</scope>
</reference>
<sequence>MKLFFLGWSGKDLGMIAVPLELKKQGHEILYWSGINLDKEVDAKLFPGTIFHDHFEARSGIPPKEFANANFLPPGEDLLKQLQETESIVLTMMNKHFEGWPVSKRKQLYYTQVQYWHGVLQKFKPDMVLYTNVPHTVYDYVAYSIAKLLKIKILMLDPSWVSDRLTLIEDYKNGCEAISEALEKNSNHHFQLSELDQDLQEYYCLQIEKLLDTTPIFVRHAKSQYSGYKLFIFKFKIILKSIKDYTIFKKITSFLKKKFGRNIIKEYRRVQQEPDFSKNFVYLPLHYQPERTTSPQGGIFVDQILMAEVLASALPDDWLIYVKEHPLQWTLHGSNFTDYRYPGYYQALASIKKVRVVPAETNTYQLTNAARAVATIAGTAGLEAVFRQKPVLVFGYFWYQDFPGMFKVRDLASCKKALEEIKSGFRVSHQQVIDYLGVFDKVSFHGYMDVDGTKVSKLTPQENTFNIFNALIKEIK</sequence>
<name>A0A1G1ZSH4_9BACT</name>
<dbReference type="Proteomes" id="UP000176284">
    <property type="component" value="Unassembled WGS sequence"/>
</dbReference>
<dbReference type="Pfam" id="PF05159">
    <property type="entry name" value="Capsule_synth"/>
    <property type="match status" value="1"/>
</dbReference>
<accession>A0A1G1ZSH4</accession>
<evidence type="ECO:0000313" key="1">
    <source>
        <dbReference type="EMBL" id="OGY67425.1"/>
    </source>
</evidence>
<dbReference type="GO" id="GO:0000271">
    <property type="term" value="P:polysaccharide biosynthetic process"/>
    <property type="evidence" value="ECO:0007669"/>
    <property type="project" value="InterPro"/>
</dbReference>
<dbReference type="EMBL" id="MHJM01000025">
    <property type="protein sequence ID" value="OGY67425.1"/>
    <property type="molecule type" value="Genomic_DNA"/>
</dbReference>
<evidence type="ECO:0008006" key="3">
    <source>
        <dbReference type="Google" id="ProtNLM"/>
    </source>
</evidence>
<dbReference type="AlphaFoldDB" id="A0A1G1ZSH4"/>
<comment type="caution">
    <text evidence="1">The sequence shown here is derived from an EMBL/GenBank/DDBJ whole genome shotgun (WGS) entry which is preliminary data.</text>
</comment>
<dbReference type="STRING" id="1798410.A3H63_02285"/>
<gene>
    <name evidence="1" type="ORF">A3H63_02285</name>
</gene>
<evidence type="ECO:0000313" key="2">
    <source>
        <dbReference type="Proteomes" id="UP000176284"/>
    </source>
</evidence>
<dbReference type="GO" id="GO:0015774">
    <property type="term" value="P:polysaccharide transport"/>
    <property type="evidence" value="ECO:0007669"/>
    <property type="project" value="InterPro"/>
</dbReference>
<organism evidence="1 2">
    <name type="scientific">Candidatus Harrisonbacteria bacterium RIFCSPLOWO2_02_FULL_45_10c</name>
    <dbReference type="NCBI Taxonomy" id="1798410"/>
    <lineage>
        <taxon>Bacteria</taxon>
        <taxon>Candidatus Harrisoniibacteriota</taxon>
    </lineage>
</organism>
<protein>
    <recommendedName>
        <fullName evidence="3">Capsule polysaccharide biosynthesis protein</fullName>
    </recommendedName>
</protein>
<proteinExistence type="predicted"/>
<dbReference type="InterPro" id="IPR007833">
    <property type="entry name" value="Capsule_polysaccharide_synth"/>
</dbReference>